<dbReference type="KEGG" id="mpa:MAP_2293c"/>
<reference evidence="2 3" key="1">
    <citation type="journal article" date="2005" name="Proc. Natl. Acad. Sci. U.S.A.">
        <title>The complete genome sequence of Mycobacterium avium subspecies paratuberculosis.</title>
        <authorList>
            <person name="Li L."/>
            <person name="Bannantine J.P."/>
            <person name="Zhang Q."/>
            <person name="Amonsin A."/>
            <person name="May B.J."/>
            <person name="Alt D."/>
            <person name="Banerji N."/>
            <person name="Kanjilal S."/>
            <person name="Kapur V."/>
        </authorList>
    </citation>
    <scope>NUCLEOTIDE SEQUENCE [LARGE SCALE GENOMIC DNA]</scope>
    <source>
        <strain evidence="3">ATCC BAA-968 / K-10</strain>
    </source>
</reference>
<gene>
    <name evidence="2" type="ordered locus">MAP_2293c</name>
</gene>
<dbReference type="HOGENOM" id="CLU_1218680_0_0_11"/>
<dbReference type="EMBL" id="AE016958">
    <property type="protein sequence ID" value="AAS04610.1"/>
    <property type="molecule type" value="Genomic_DNA"/>
</dbReference>
<evidence type="ECO:0000313" key="3">
    <source>
        <dbReference type="Proteomes" id="UP000000580"/>
    </source>
</evidence>
<feature type="compositionally biased region" description="Basic residues" evidence="1">
    <location>
        <begin position="10"/>
        <end position="29"/>
    </location>
</feature>
<sequence length="227" mass="23746">MAGRPVTGRPPRRPGRVRRPRAAARRRRDHPSAHPLPGASHRLGGNGFRRPGQQGGGRRGAARGSVGRGGRARARPGRDGRLGLRRSGLRDGLRVARGAAAGIRLHPPRGHTRPGDARPGPAGRATCQAAQQFSRPTGFPAGSGGHPGELRRRRGGLADAVRVRVDRHGFSAPIARRGRRRRVDPGAHPADLVAAGRAVRFGVPAPRRSRAAAGLSGAEPAPENGSG</sequence>
<keyword evidence="3" id="KW-1185">Reference proteome</keyword>
<evidence type="ECO:0000313" key="2">
    <source>
        <dbReference type="EMBL" id="AAS04610.1"/>
    </source>
</evidence>
<evidence type="ECO:0000256" key="1">
    <source>
        <dbReference type="SAM" id="MobiDB-lite"/>
    </source>
</evidence>
<feature type="compositionally biased region" description="Basic and acidic residues" evidence="1">
    <location>
        <begin position="76"/>
        <end position="94"/>
    </location>
</feature>
<feature type="region of interest" description="Disordered" evidence="1">
    <location>
        <begin position="134"/>
        <end position="153"/>
    </location>
</feature>
<proteinExistence type="predicted"/>
<dbReference type="AlphaFoldDB" id="Q73XL6"/>
<feature type="region of interest" description="Disordered" evidence="1">
    <location>
        <begin position="1"/>
        <end position="129"/>
    </location>
</feature>
<name>Q73XL6_MYCPA</name>
<accession>Q73XL6</accession>
<dbReference type="Proteomes" id="UP000000580">
    <property type="component" value="Chromosome"/>
</dbReference>
<protein>
    <submittedName>
        <fullName evidence="2">Uncharacterized protein</fullName>
    </submittedName>
</protein>
<organism evidence="2 3">
    <name type="scientific">Mycolicibacterium paratuberculosis (strain ATCC BAA-968 / K-10)</name>
    <name type="common">Mycobacterium paratuberculosis</name>
    <dbReference type="NCBI Taxonomy" id="262316"/>
    <lineage>
        <taxon>Bacteria</taxon>
        <taxon>Bacillati</taxon>
        <taxon>Actinomycetota</taxon>
        <taxon>Actinomycetes</taxon>
        <taxon>Mycobacteriales</taxon>
        <taxon>Mycobacteriaceae</taxon>
        <taxon>Mycobacterium</taxon>
        <taxon>Mycobacterium avium complex (MAC)</taxon>
    </lineage>
</organism>
<feature type="region of interest" description="Disordered" evidence="1">
    <location>
        <begin position="204"/>
        <end position="227"/>
    </location>
</feature>